<protein>
    <submittedName>
        <fullName evidence="1">Uncharacterized protein</fullName>
    </submittedName>
</protein>
<sequence>MSVVTDDDINFGNEIGSYTLSERSISGSGHQLLVPEGGIVDETKYPELAAVIPTKTMFNSKAGQIIATALITEFVAMGVRENKDKFIVIDTNAGTGGSVYEVNFATETVSLIISVSQHAFAITEYAISPNGKYIGFCFLYYNSVPDETRLVWSSDFGATWKYQTILNEDRAKFFMKVNNLGQWFLASDAWPANTTKILRAHTLEGGAATWTAKSTITNNSYNSLLGDVADNMSLVVAYQTPDILHVSLDKASTWIDRSSNLSADIKALLISCKVLINDIGSHIIIIRTNSDSAFHFLEYYVSTDQAQSWTQYKLPLQNELGLARSWSVDLQADNSTIRLRSKTTDPDDSTKTNTEDLSLNYITHQIADVLITKGIKELFLTINKHWFYAGAGSDPDRIIGMLHTQRYPTSLALGNFKQIGDYRNSNLPLKLIADKA</sequence>
<dbReference type="Proteomes" id="UP000198862">
    <property type="component" value="Unassembled WGS sequence"/>
</dbReference>
<keyword evidence="2" id="KW-1185">Reference proteome</keyword>
<dbReference type="EMBL" id="FOLO01000038">
    <property type="protein sequence ID" value="SFD17043.1"/>
    <property type="molecule type" value="Genomic_DNA"/>
</dbReference>
<organism evidence="1 2">
    <name type="scientific">Pseudoalteromonas denitrificans DSM 6059</name>
    <dbReference type="NCBI Taxonomy" id="1123010"/>
    <lineage>
        <taxon>Bacteria</taxon>
        <taxon>Pseudomonadati</taxon>
        <taxon>Pseudomonadota</taxon>
        <taxon>Gammaproteobacteria</taxon>
        <taxon>Alteromonadales</taxon>
        <taxon>Pseudoalteromonadaceae</taxon>
        <taxon>Pseudoalteromonas</taxon>
    </lineage>
</organism>
<dbReference type="AlphaFoldDB" id="A0A1I1QCU4"/>
<gene>
    <name evidence="1" type="ORF">SAMN02745724_03738</name>
</gene>
<dbReference type="InterPro" id="IPR015943">
    <property type="entry name" value="WD40/YVTN_repeat-like_dom_sf"/>
</dbReference>
<dbReference type="STRING" id="1123010.SAMN02745724_03738"/>
<accession>A0A1I1QCU4</accession>
<name>A0A1I1QCU4_9GAMM</name>
<evidence type="ECO:0000313" key="2">
    <source>
        <dbReference type="Proteomes" id="UP000198862"/>
    </source>
</evidence>
<dbReference type="Gene3D" id="2.130.10.10">
    <property type="entry name" value="YVTN repeat-like/Quinoprotein amine dehydrogenase"/>
    <property type="match status" value="1"/>
</dbReference>
<proteinExistence type="predicted"/>
<evidence type="ECO:0000313" key="1">
    <source>
        <dbReference type="EMBL" id="SFD17043.1"/>
    </source>
</evidence>
<dbReference type="InterPro" id="IPR036278">
    <property type="entry name" value="Sialidase_sf"/>
</dbReference>
<dbReference type="SUPFAM" id="SSF50939">
    <property type="entry name" value="Sialidases"/>
    <property type="match status" value="1"/>
</dbReference>
<reference evidence="1 2" key="1">
    <citation type="submission" date="2016-10" db="EMBL/GenBank/DDBJ databases">
        <authorList>
            <person name="de Groot N.N."/>
        </authorList>
    </citation>
    <scope>NUCLEOTIDE SEQUENCE [LARGE SCALE GENOMIC DNA]</scope>
    <source>
        <strain evidence="1 2">DSM 6059</strain>
    </source>
</reference>
<dbReference type="RefSeq" id="WP_091988129.1">
    <property type="nucleotide sequence ID" value="NZ_FOLO01000038.1"/>
</dbReference>